<dbReference type="STRING" id="288992.SAMN04488522_103372"/>
<dbReference type="Proteomes" id="UP000184287">
    <property type="component" value="Unassembled WGS sequence"/>
</dbReference>
<feature type="domain" description="Lnb N-terminal periplasmic" evidence="2">
    <location>
        <begin position="33"/>
        <end position="170"/>
    </location>
</feature>
<feature type="transmembrane region" description="Helical" evidence="1">
    <location>
        <begin position="292"/>
        <end position="315"/>
    </location>
</feature>
<dbReference type="Pfam" id="PF25221">
    <property type="entry name" value="5TMH_Lnb"/>
    <property type="match status" value="1"/>
</dbReference>
<feature type="transmembrane region" description="Helical" evidence="1">
    <location>
        <begin position="347"/>
        <end position="364"/>
    </location>
</feature>
<dbReference type="EMBL" id="FQUQ01000003">
    <property type="protein sequence ID" value="SHF70053.1"/>
    <property type="molecule type" value="Genomic_DNA"/>
</dbReference>
<proteinExistence type="predicted"/>
<keyword evidence="5" id="KW-1185">Reference proteome</keyword>
<evidence type="ECO:0000313" key="5">
    <source>
        <dbReference type="Proteomes" id="UP000184287"/>
    </source>
</evidence>
<name>A0A1M5DSU1_9SPHI</name>
<evidence type="ECO:0000256" key="1">
    <source>
        <dbReference type="SAM" id="Phobius"/>
    </source>
</evidence>
<evidence type="ECO:0000313" key="4">
    <source>
        <dbReference type="EMBL" id="SHF70053.1"/>
    </source>
</evidence>
<dbReference type="AlphaFoldDB" id="A0A1M5DSU1"/>
<keyword evidence="1" id="KW-0812">Transmembrane</keyword>
<feature type="transmembrane region" description="Helical" evidence="1">
    <location>
        <begin position="370"/>
        <end position="387"/>
    </location>
</feature>
<feature type="transmembrane region" description="Helical" evidence="1">
    <location>
        <begin position="261"/>
        <end position="280"/>
    </location>
</feature>
<dbReference type="InterPro" id="IPR057436">
    <property type="entry name" value="5TMH_Lnb"/>
</dbReference>
<keyword evidence="1" id="KW-0472">Membrane</keyword>
<accession>A0A1M5DSU1</accession>
<organism evidence="4 5">
    <name type="scientific">Pedobacter caeni</name>
    <dbReference type="NCBI Taxonomy" id="288992"/>
    <lineage>
        <taxon>Bacteria</taxon>
        <taxon>Pseudomonadati</taxon>
        <taxon>Bacteroidota</taxon>
        <taxon>Sphingobacteriia</taxon>
        <taxon>Sphingobacteriales</taxon>
        <taxon>Sphingobacteriaceae</taxon>
        <taxon>Pedobacter</taxon>
    </lineage>
</organism>
<keyword evidence="1" id="KW-1133">Transmembrane helix</keyword>
<gene>
    <name evidence="4" type="ORF">SAMN04488522_103372</name>
</gene>
<dbReference type="Pfam" id="PF13387">
    <property type="entry name" value="Lnb_N"/>
    <property type="match status" value="1"/>
</dbReference>
<reference evidence="5" key="1">
    <citation type="submission" date="2016-11" db="EMBL/GenBank/DDBJ databases">
        <authorList>
            <person name="Varghese N."/>
            <person name="Submissions S."/>
        </authorList>
    </citation>
    <scope>NUCLEOTIDE SEQUENCE [LARGE SCALE GENOMIC DNA]</scope>
    <source>
        <strain evidence="5">DSM 16990</strain>
    </source>
</reference>
<dbReference type="InterPro" id="IPR025178">
    <property type="entry name" value="Lnb_N"/>
</dbReference>
<sequence length="391" mass="44880">MNPLQKLLILTTIFLFCQKTSTAAIPTGRDNLSVSLLTCEKSEHYLYALFGHSAIRIRDEARQFDMVYNYGTFDTSDPAFYFNFLHGRMTYFLSMSDYNTFIQSYISDEQSVMEQKLQLSEAEKDKLFSILQRQIKPENKFYNYDFVARNCATKIIDLLSESIGPDFDQALLEVSSGKGISIRELLNPYLQHNEFEMIGMNLFLGHASDTLSNKTTALFLPDTLQGRIKEMQLRQGKFARPITYLHKVARKTVKSPSILSALFYGLNLLMLFPILGGLLIDIRKYPVLKLSASLLSISFFMVLSLAGLLLLYLSFYSELRLMHHNFNILWCHPFYPVLLFRKASKTAAIIFLASILAFMSLYFNSMPFPALFPILLLLILWLSFHILPDKG</sequence>
<protein>
    <submittedName>
        <fullName evidence="4">Uncharacterized protein</fullName>
    </submittedName>
</protein>
<dbReference type="RefSeq" id="WP_073232175.1">
    <property type="nucleotide sequence ID" value="NZ_FQUQ01000003.1"/>
</dbReference>
<evidence type="ECO:0000259" key="2">
    <source>
        <dbReference type="Pfam" id="PF13387"/>
    </source>
</evidence>
<feature type="domain" description="Lnb-like transmembrane" evidence="3">
    <location>
        <begin position="270"/>
        <end position="382"/>
    </location>
</feature>
<evidence type="ECO:0000259" key="3">
    <source>
        <dbReference type="Pfam" id="PF25221"/>
    </source>
</evidence>